<feature type="compositionally biased region" description="Basic and acidic residues" evidence="4">
    <location>
        <begin position="968"/>
        <end position="978"/>
    </location>
</feature>
<evidence type="ECO:0000256" key="2">
    <source>
        <dbReference type="ARBA" id="ARBA00022771"/>
    </source>
</evidence>
<name>A0A8H7C6C5_AGABI</name>
<feature type="compositionally biased region" description="Acidic residues" evidence="4">
    <location>
        <begin position="675"/>
        <end position="707"/>
    </location>
</feature>
<dbReference type="InterPro" id="IPR000953">
    <property type="entry name" value="Chromo/chromo_shadow_dom"/>
</dbReference>
<accession>A0A8H7C6C5</accession>
<feature type="region of interest" description="Disordered" evidence="4">
    <location>
        <begin position="256"/>
        <end position="280"/>
    </location>
</feature>
<gene>
    <name evidence="6" type="ORF">Agabi119p4_8059</name>
</gene>
<feature type="compositionally biased region" description="Basic and acidic residues" evidence="4">
    <location>
        <begin position="604"/>
        <end position="623"/>
    </location>
</feature>
<feature type="region of interest" description="Disordered" evidence="4">
    <location>
        <begin position="133"/>
        <end position="208"/>
    </location>
</feature>
<feature type="compositionally biased region" description="Acidic residues" evidence="4">
    <location>
        <begin position="917"/>
        <end position="938"/>
    </location>
</feature>
<feature type="compositionally biased region" description="Acidic residues" evidence="4">
    <location>
        <begin position="950"/>
        <end position="962"/>
    </location>
</feature>
<protein>
    <recommendedName>
        <fullName evidence="5">Chromo domain-containing protein</fullName>
    </recommendedName>
</protein>
<feature type="compositionally biased region" description="Polar residues" evidence="4">
    <location>
        <begin position="1104"/>
        <end position="1116"/>
    </location>
</feature>
<feature type="compositionally biased region" description="Low complexity" evidence="4">
    <location>
        <begin position="628"/>
        <end position="638"/>
    </location>
</feature>
<dbReference type="PROSITE" id="PS50013">
    <property type="entry name" value="CHROMO_2"/>
    <property type="match status" value="1"/>
</dbReference>
<keyword evidence="2" id="KW-0863">Zinc-finger</keyword>
<feature type="domain" description="Chromo" evidence="5">
    <location>
        <begin position="1564"/>
        <end position="1616"/>
    </location>
</feature>
<feature type="region of interest" description="Disordered" evidence="4">
    <location>
        <begin position="467"/>
        <end position="739"/>
    </location>
</feature>
<feature type="compositionally biased region" description="Acidic residues" evidence="4">
    <location>
        <begin position="401"/>
        <end position="414"/>
    </location>
</feature>
<feature type="compositionally biased region" description="Polar residues" evidence="4">
    <location>
        <begin position="1159"/>
        <end position="1168"/>
    </location>
</feature>
<evidence type="ECO:0000313" key="7">
    <source>
        <dbReference type="Proteomes" id="UP000629468"/>
    </source>
</evidence>
<keyword evidence="3" id="KW-0862">Zinc</keyword>
<feature type="region of interest" description="Disordered" evidence="4">
    <location>
        <begin position="854"/>
        <end position="890"/>
    </location>
</feature>
<feature type="compositionally biased region" description="Polar residues" evidence="4">
    <location>
        <begin position="1060"/>
        <end position="1080"/>
    </location>
</feature>
<feature type="compositionally biased region" description="Low complexity" evidence="4">
    <location>
        <begin position="1177"/>
        <end position="1189"/>
    </location>
</feature>
<feature type="region of interest" description="Disordered" evidence="4">
    <location>
        <begin position="394"/>
        <end position="423"/>
    </location>
</feature>
<dbReference type="GO" id="GO:0006338">
    <property type="term" value="P:chromatin remodeling"/>
    <property type="evidence" value="ECO:0007669"/>
    <property type="project" value="UniProtKB-ARBA"/>
</dbReference>
<dbReference type="InterPro" id="IPR013083">
    <property type="entry name" value="Znf_RING/FYVE/PHD"/>
</dbReference>
<sequence length="1649" mass="180426">MPSFTDPRHPSTNVPSSRAGVPQHSRYHHTTSTHPPQMQSHHPPPLAAPPPLFLSNDIGFAAHMQSLASLLEAQPHILMKVLSPQLAALRADIDSLKTAFASSSSKVEHDISKISTEFANMNETLSTIVRAQSSSFTTPPTHAESSSSSVAPLSVQSGRAQMKSQGPVPSVDVQMLEHEAQAESSSGTRTTLPHLPAPPLISESSSADSAICSVQRQGSHAATARWSTKFTWGVEDSAPSQSTSCQFQPLLQCSLRTPGDNATNSSSSDSRPCSAERNEVHQLPSPPEILTHSQSEEASVQLQLQPCQSQLPQRHVESTAGPITLGPHRLSPSSSSSVSSSMSNSTGLFSPISPLIPEISRGETIMKFLGQQEKDMPIASFAMDELPALQYPSELEKEGGDDGDDVETNPDEEMIGPGESSIREVQTIVEEDESVKVAYGQRSLEDEPLAMSCPPKPLVEETRHPEIATELQPHPSVKKKTPLFLPDSCPSSVHSMSPDLATLNETPIKEIVQQENGELSPQRRQRETEEDQVSRNLIVKSQAPLASSFSRLDLDLVPSSPPFQDESQNSSTDAVEKLLMELTPLKGREGSFGDEPRSSPIVDRSQRPYYDDEKDEKGEENYHRQHCQNQQQQQQQQQVGSPDSNCAAVRVPPISTSSDEIDCVAVQLTTLAEIESSDESSDDDDEEEGEEGEEMDELLSSQEDDGVVPETESQIGVTRTLLTESQLREEGKEEGRVEIETQREVVGMLVLQSQSQMVGGDDEVVGHVGGLESQSETQVDLEAVLIPQSQMREEVGGGGDGRESAQESQSETQIDLEAALIPQSQMREEVEDEIMGDVRQESGTQDEVATMLIPEKQIGGEDKGREEVRVVQEETSRDLDGDDVRSDDISMSIESSIDMGTLRMDVCDAGASVQRMEEEDGGDLFEKMEEEEEEEEEEQRQGQGQGQGQEELDQQMQVDDDGSQLQFENHHHETDHLSAADLSCQNGLEKDSPTQPLWDSVQPVESQLSPPRNDEVEPEPLSPLSSSHLPLPPPPAATTTASRDAQRDSSVELTPPPSTQVPNNNLVISPTPSIQMHNRTQQQQQQQKEAAPIVPVALPEYISPVNSPSPTKSSLAPNGYARKRKLDEMMMPNLNGAFGVSGGSGSGNGSGRRRKEQVKQVQLVTPTRSGKEKKRMLGLTGDRLGTGTRASTSISPDATRRVNQKGGSGSMRKVSQSSSKAMKVVTPKRKRVVSATNGNGEGRSEENPICLSSTPSTPSDRGGDELVLDKGKGKEREREDPFDCIDLTSSPLLTRTKVAKAVDEQRRKGEKGKEKEKEKEKDQQQSKKEDEKKKKKEKEKKMMPVGMEDSDDAEVIPARAFKAPKVVESTSDDEPHYEQRNEKKSSGTAKVPILNLNGIRDRQNKAMTKVKRKVRPGGDAPTSGQKRVVDEGEEPPLKRARGRTDDRNISNAVASGSGSSSKGMSTTRTRWPLKRGERRFDRSFVKCDKCSMWYHYGCVGISMGDDRLKDDVDYICPPCLATGTVAGSRGTGDSQKNKSRSASSTTEVCARPDCTYKKSSSDEFWVKRIVGRKTMAEGGSGRVEVYLVEWEGYPLGEATWQEDDTMGNPAELIADFVRATRKEGIDLDRDPNRTVLLKDAQRAGWTMDD</sequence>
<feature type="compositionally biased region" description="Low complexity" evidence="4">
    <location>
        <begin position="301"/>
        <end position="313"/>
    </location>
</feature>
<keyword evidence="1" id="KW-0479">Metal-binding</keyword>
<feature type="compositionally biased region" description="Polar residues" evidence="4">
    <location>
        <begin position="182"/>
        <end position="191"/>
    </location>
</feature>
<dbReference type="InterPro" id="IPR001965">
    <property type="entry name" value="Znf_PHD"/>
</dbReference>
<dbReference type="InterPro" id="IPR019787">
    <property type="entry name" value="Znf_PHD-finger"/>
</dbReference>
<feature type="compositionally biased region" description="Basic and acidic residues" evidence="4">
    <location>
        <begin position="858"/>
        <end position="888"/>
    </location>
</feature>
<evidence type="ECO:0000313" key="6">
    <source>
        <dbReference type="EMBL" id="KAF7763522.1"/>
    </source>
</evidence>
<dbReference type="GO" id="GO:0008270">
    <property type="term" value="F:zinc ion binding"/>
    <property type="evidence" value="ECO:0007669"/>
    <property type="project" value="UniProtKB-KW"/>
</dbReference>
<feature type="compositionally biased region" description="Polar residues" evidence="4">
    <location>
        <begin position="711"/>
        <end position="725"/>
    </location>
</feature>
<feature type="compositionally biased region" description="Basic and acidic residues" evidence="4">
    <location>
        <begin position="586"/>
        <end position="597"/>
    </location>
</feature>
<feature type="compositionally biased region" description="Gly residues" evidence="4">
    <location>
        <begin position="1139"/>
        <end position="1150"/>
    </location>
</feature>
<feature type="compositionally biased region" description="Basic and acidic residues" evidence="4">
    <location>
        <begin position="1300"/>
        <end position="1332"/>
    </location>
</feature>
<feature type="compositionally biased region" description="Polar residues" evidence="4">
    <location>
        <begin position="133"/>
        <end position="164"/>
    </location>
</feature>
<evidence type="ECO:0000256" key="1">
    <source>
        <dbReference type="ARBA" id="ARBA00022723"/>
    </source>
</evidence>
<dbReference type="Pfam" id="PF00628">
    <property type="entry name" value="PHD"/>
    <property type="match status" value="1"/>
</dbReference>
<dbReference type="Proteomes" id="UP000629468">
    <property type="component" value="Unassembled WGS sequence"/>
</dbReference>
<dbReference type="Gene3D" id="2.40.50.40">
    <property type="match status" value="1"/>
</dbReference>
<dbReference type="SMART" id="SM00249">
    <property type="entry name" value="PHD"/>
    <property type="match status" value="1"/>
</dbReference>
<feature type="compositionally biased region" description="Polar residues" evidence="4">
    <location>
        <begin position="993"/>
        <end position="1010"/>
    </location>
</feature>
<feature type="compositionally biased region" description="Basic and acidic residues" evidence="4">
    <location>
        <begin position="1373"/>
        <end position="1385"/>
    </location>
</feature>
<evidence type="ECO:0000256" key="4">
    <source>
        <dbReference type="SAM" id="MobiDB-lite"/>
    </source>
</evidence>
<feature type="compositionally biased region" description="Polar residues" evidence="4">
    <location>
        <begin position="256"/>
        <end position="271"/>
    </location>
</feature>
<feature type="compositionally biased region" description="Low complexity" evidence="4">
    <location>
        <begin position="331"/>
        <end position="345"/>
    </location>
</feature>
<dbReference type="Pfam" id="PF00385">
    <property type="entry name" value="Chromo"/>
    <property type="match status" value="1"/>
</dbReference>
<dbReference type="SUPFAM" id="SSF57903">
    <property type="entry name" value="FYVE/PHD zinc finger"/>
    <property type="match status" value="1"/>
</dbReference>
<comment type="caution">
    <text evidence="6">The sequence shown here is derived from an EMBL/GenBank/DDBJ whole genome shotgun (WGS) entry which is preliminary data.</text>
</comment>
<feature type="compositionally biased region" description="Polar residues" evidence="4">
    <location>
        <begin position="1250"/>
        <end position="1259"/>
    </location>
</feature>
<feature type="region of interest" description="Disordered" evidence="4">
    <location>
        <begin position="293"/>
        <end position="350"/>
    </location>
</feature>
<organism evidence="6 7">
    <name type="scientific">Agaricus bisporus var. burnettii</name>
    <dbReference type="NCBI Taxonomy" id="192524"/>
    <lineage>
        <taxon>Eukaryota</taxon>
        <taxon>Fungi</taxon>
        <taxon>Dikarya</taxon>
        <taxon>Basidiomycota</taxon>
        <taxon>Agaricomycotina</taxon>
        <taxon>Agaricomycetes</taxon>
        <taxon>Agaricomycetidae</taxon>
        <taxon>Agaricales</taxon>
        <taxon>Agaricineae</taxon>
        <taxon>Agaricaceae</taxon>
        <taxon>Agaricus</taxon>
    </lineage>
</organism>
<feature type="compositionally biased region" description="Basic and acidic residues" evidence="4">
    <location>
        <begin position="1261"/>
        <end position="1281"/>
    </location>
</feature>
<feature type="region of interest" description="Disordered" evidence="4">
    <location>
        <begin position="910"/>
        <end position="1469"/>
    </location>
</feature>
<dbReference type="InterPro" id="IPR011011">
    <property type="entry name" value="Znf_FYVE_PHD"/>
</dbReference>
<proteinExistence type="predicted"/>
<dbReference type="InterPro" id="IPR023780">
    <property type="entry name" value="Chromo_domain"/>
</dbReference>
<reference evidence="6 7" key="1">
    <citation type="journal article" name="Sci. Rep.">
        <title>Telomere-to-telomere assembled and centromere annotated genomes of the two main subspecies of the button mushroom Agaricus bisporus reveal especially polymorphic chromosome ends.</title>
        <authorList>
            <person name="Sonnenberg A.S.M."/>
            <person name="Sedaghat-Telgerd N."/>
            <person name="Lavrijssen B."/>
            <person name="Ohm R.A."/>
            <person name="Hendrickx P.M."/>
            <person name="Scholtmeijer K."/>
            <person name="Baars J.J.P."/>
            <person name="van Peer A."/>
        </authorList>
    </citation>
    <scope>NUCLEOTIDE SEQUENCE [LARGE SCALE GENOMIC DNA]</scope>
    <source>
        <strain evidence="6 7">H119_p4</strain>
    </source>
</reference>
<evidence type="ECO:0000259" key="5">
    <source>
        <dbReference type="PROSITE" id="PS50013"/>
    </source>
</evidence>
<evidence type="ECO:0000256" key="3">
    <source>
        <dbReference type="ARBA" id="ARBA00022833"/>
    </source>
</evidence>
<feature type="compositionally biased region" description="Basic and acidic residues" evidence="4">
    <location>
        <begin position="791"/>
        <end position="805"/>
    </location>
</feature>
<feature type="region of interest" description="Disordered" evidence="4">
    <location>
        <begin position="1"/>
        <end position="50"/>
    </location>
</feature>
<feature type="compositionally biased region" description="Low complexity" evidence="4">
    <location>
        <begin position="1455"/>
        <end position="1465"/>
    </location>
</feature>
<dbReference type="InterPro" id="IPR016197">
    <property type="entry name" value="Chromo-like_dom_sf"/>
</dbReference>
<dbReference type="Gene3D" id="3.30.40.10">
    <property type="entry name" value="Zinc/RING finger domain, C3HC4 (zinc finger)"/>
    <property type="match status" value="1"/>
</dbReference>
<dbReference type="SUPFAM" id="SSF54160">
    <property type="entry name" value="Chromo domain-like"/>
    <property type="match status" value="1"/>
</dbReference>
<dbReference type="EMBL" id="JABXXO010000011">
    <property type="protein sequence ID" value="KAF7763522.1"/>
    <property type="molecule type" value="Genomic_DNA"/>
</dbReference>
<feature type="compositionally biased region" description="Basic and acidic residues" evidence="4">
    <location>
        <begin position="726"/>
        <end position="739"/>
    </location>
</feature>
<feature type="region of interest" description="Disordered" evidence="4">
    <location>
        <begin position="790"/>
        <end position="812"/>
    </location>
</feature>